<reference evidence="2 3" key="1">
    <citation type="submission" date="2017-06" db="EMBL/GenBank/DDBJ databases">
        <title>Cmopartive genomic analysis of Ambrosia Fusariam Clade fungi.</title>
        <authorList>
            <person name="Stajich J.E."/>
            <person name="Carrillo J."/>
            <person name="Kijimoto T."/>
            <person name="Eskalen A."/>
            <person name="O'Donnell K."/>
            <person name="Kasson M."/>
        </authorList>
    </citation>
    <scope>NUCLEOTIDE SEQUENCE [LARGE SCALE GENOMIC DNA]</scope>
    <source>
        <strain evidence="2 3">NRRL 20438</strain>
    </source>
</reference>
<dbReference type="PROSITE" id="PS50948">
    <property type="entry name" value="PAN"/>
    <property type="match status" value="1"/>
</dbReference>
<dbReference type="Proteomes" id="UP000288429">
    <property type="component" value="Unassembled WGS sequence"/>
</dbReference>
<organism evidence="2 3">
    <name type="scientific">Fusarium ambrosium</name>
    <dbReference type="NCBI Taxonomy" id="131363"/>
    <lineage>
        <taxon>Eukaryota</taxon>
        <taxon>Fungi</taxon>
        <taxon>Dikarya</taxon>
        <taxon>Ascomycota</taxon>
        <taxon>Pezizomycotina</taxon>
        <taxon>Sordariomycetes</taxon>
        <taxon>Hypocreomycetidae</taxon>
        <taxon>Hypocreales</taxon>
        <taxon>Nectriaceae</taxon>
        <taxon>Fusarium</taxon>
        <taxon>Fusarium solani species complex</taxon>
    </lineage>
</organism>
<feature type="domain" description="Apple" evidence="1">
    <location>
        <begin position="25"/>
        <end position="99"/>
    </location>
</feature>
<dbReference type="InterPro" id="IPR003609">
    <property type="entry name" value="Pan_app"/>
</dbReference>
<dbReference type="Pfam" id="PF00024">
    <property type="entry name" value="PAN_1"/>
    <property type="match status" value="1"/>
</dbReference>
<dbReference type="EMBL" id="NIZV01000056">
    <property type="protein sequence ID" value="RSM14408.1"/>
    <property type="molecule type" value="Genomic_DNA"/>
</dbReference>
<protein>
    <recommendedName>
        <fullName evidence="1">Apple domain-containing protein</fullName>
    </recommendedName>
</protein>
<evidence type="ECO:0000313" key="2">
    <source>
        <dbReference type="EMBL" id="RSM14408.1"/>
    </source>
</evidence>
<keyword evidence="3" id="KW-1185">Reference proteome</keyword>
<name>A0A428UJD4_9HYPO</name>
<dbReference type="Gene3D" id="3.50.4.10">
    <property type="entry name" value="Hepatocyte Growth Factor"/>
    <property type="match status" value="1"/>
</dbReference>
<comment type="caution">
    <text evidence="2">The sequence shown here is derived from an EMBL/GenBank/DDBJ whole genome shotgun (WGS) entry which is preliminary data.</text>
</comment>
<accession>A0A428UJD4</accession>
<sequence>MPEHLFLTTSIIISTSEELTEGLVCGDDGYVQPGPGLKYTNLGAFTVEACTAACIEVADCYFFLINKGSKACTLYRMSKQEAGFQKVATAAYIAYERGCFVC</sequence>
<gene>
    <name evidence="2" type="ORF">CDV31_005424</name>
</gene>
<evidence type="ECO:0000259" key="1">
    <source>
        <dbReference type="PROSITE" id="PS50948"/>
    </source>
</evidence>
<dbReference type="AlphaFoldDB" id="A0A428UJD4"/>
<evidence type="ECO:0000313" key="3">
    <source>
        <dbReference type="Proteomes" id="UP000288429"/>
    </source>
</evidence>
<dbReference type="SUPFAM" id="SSF57414">
    <property type="entry name" value="Hairpin loop containing domain-like"/>
    <property type="match status" value="1"/>
</dbReference>
<proteinExistence type="predicted"/>